<dbReference type="EMBL" id="AOMD01000020">
    <property type="protein sequence ID" value="EMA45103.1"/>
    <property type="molecule type" value="Genomic_DNA"/>
</dbReference>
<comment type="caution">
    <text evidence="2">The sequence shown here is derived from an EMBL/GenBank/DDBJ whole genome shotgun (WGS) entry which is preliminary data.</text>
</comment>
<proteinExistence type="predicted"/>
<keyword evidence="3" id="KW-1185">Reference proteome</keyword>
<evidence type="ECO:0000313" key="2">
    <source>
        <dbReference type="EMBL" id="EMA45103.1"/>
    </source>
</evidence>
<sequence length="45" mass="4980">MRSKTPTEDDASEETSDDRHLDGVADGCGCTEIWEHLSEQRAADD</sequence>
<organism evidence="2 3">
    <name type="scientific">Halococcus saccharolyticus DSM 5350</name>
    <dbReference type="NCBI Taxonomy" id="1227455"/>
    <lineage>
        <taxon>Archaea</taxon>
        <taxon>Methanobacteriati</taxon>
        <taxon>Methanobacteriota</taxon>
        <taxon>Stenosarchaea group</taxon>
        <taxon>Halobacteria</taxon>
        <taxon>Halobacteriales</taxon>
        <taxon>Halococcaceae</taxon>
        <taxon>Halococcus</taxon>
    </lineage>
</organism>
<dbReference type="RefSeq" id="WP_006077515.1">
    <property type="nucleotide sequence ID" value="NZ_AOMD01000020.1"/>
</dbReference>
<evidence type="ECO:0000256" key="1">
    <source>
        <dbReference type="SAM" id="MobiDB-lite"/>
    </source>
</evidence>
<evidence type="ECO:0000313" key="3">
    <source>
        <dbReference type="Proteomes" id="UP000011669"/>
    </source>
</evidence>
<dbReference type="InParanoid" id="M0MID4"/>
<dbReference type="PATRIC" id="fig|1227455.4.peg.1704"/>
<accession>M0MID4</accession>
<gene>
    <name evidence="2" type="ORF">C449_08324</name>
</gene>
<feature type="region of interest" description="Disordered" evidence="1">
    <location>
        <begin position="1"/>
        <end position="26"/>
    </location>
</feature>
<protein>
    <submittedName>
        <fullName evidence="2">Uncharacterized protein</fullName>
    </submittedName>
</protein>
<dbReference type="Proteomes" id="UP000011669">
    <property type="component" value="Unassembled WGS sequence"/>
</dbReference>
<name>M0MID4_9EURY</name>
<dbReference type="STRING" id="1227455.C449_08324"/>
<reference evidence="2 3" key="1">
    <citation type="journal article" date="2014" name="PLoS Genet.">
        <title>Phylogenetically driven sequencing of extremely halophilic archaea reveals strategies for static and dynamic osmo-response.</title>
        <authorList>
            <person name="Becker E.A."/>
            <person name="Seitzer P.M."/>
            <person name="Tritt A."/>
            <person name="Larsen D."/>
            <person name="Krusor M."/>
            <person name="Yao A.I."/>
            <person name="Wu D."/>
            <person name="Madern D."/>
            <person name="Eisen J.A."/>
            <person name="Darling A.E."/>
            <person name="Facciotti M.T."/>
        </authorList>
    </citation>
    <scope>NUCLEOTIDE SEQUENCE [LARGE SCALE GENOMIC DNA]</scope>
    <source>
        <strain evidence="2 3">DSM 5350</strain>
    </source>
</reference>
<dbReference type="AlphaFoldDB" id="M0MID4"/>